<organism evidence="1 2">
    <name type="scientific">Amycolatopsis coloradensis</name>
    <dbReference type="NCBI Taxonomy" id="76021"/>
    <lineage>
        <taxon>Bacteria</taxon>
        <taxon>Bacillati</taxon>
        <taxon>Actinomycetota</taxon>
        <taxon>Actinomycetes</taxon>
        <taxon>Pseudonocardiales</taxon>
        <taxon>Pseudonocardiaceae</taxon>
        <taxon>Amycolatopsis</taxon>
    </lineage>
</organism>
<sequence length="169" mass="17821">MTHVVLFHSVLGLRQAELDAAERLRGFALKDRIGWSTVATRALDAASELPDDTVLAGMSMGAVVAAGLLPHRPATAGALLLHAIADIPAKVRQGLSIQLHAADPDDFAPPAALPGWLDAATRSGADARVFTYPGAGHFYTDSSLADHHEGAATLTWQRVLEFLEIQPSG</sequence>
<name>A0ACD5BEZ8_9PSEU</name>
<dbReference type="EMBL" id="CP150484">
    <property type="protein sequence ID" value="WYW17784.1"/>
    <property type="molecule type" value="Genomic_DNA"/>
</dbReference>
<evidence type="ECO:0000313" key="1">
    <source>
        <dbReference type="EMBL" id="WYW17784.1"/>
    </source>
</evidence>
<accession>A0ACD5BEZ8</accession>
<gene>
    <name evidence="1" type="ORF">LCL61_19740</name>
</gene>
<keyword evidence="1" id="KW-0378">Hydrolase</keyword>
<reference evidence="1" key="1">
    <citation type="submission" date="2023-10" db="EMBL/GenBank/DDBJ databases">
        <title>Whole genome sequencing of actinobacterial strain Amycolatopsis sp. (BCA-696) identifies the underlying plant growth-promoting genes.</title>
        <authorList>
            <person name="Gandham P."/>
            <person name="Vadla N."/>
            <person name="Saji A."/>
            <person name="Srinivas V."/>
            <person name="Ruperao P."/>
            <person name="Selvanayagam S."/>
            <person name="Saxena R.K."/>
            <person name="Rathore A."/>
            <person name="Gopalakrishnan S."/>
            <person name="Thakur V."/>
        </authorList>
    </citation>
    <scope>NUCLEOTIDE SEQUENCE</scope>
    <source>
        <strain evidence="1">BCA-696</strain>
    </source>
</reference>
<evidence type="ECO:0000313" key="2">
    <source>
        <dbReference type="Proteomes" id="UP001456344"/>
    </source>
</evidence>
<dbReference type="Proteomes" id="UP001456344">
    <property type="component" value="Chromosome"/>
</dbReference>
<keyword evidence="2" id="KW-1185">Reference proteome</keyword>
<protein>
    <submittedName>
        <fullName evidence="1">Dienelactone hydrolase family protein</fullName>
    </submittedName>
</protein>
<proteinExistence type="predicted"/>